<evidence type="ECO:0000313" key="1">
    <source>
        <dbReference type="EMBL" id="RFM31237.1"/>
    </source>
</evidence>
<keyword evidence="2" id="KW-1185">Reference proteome</keyword>
<reference evidence="1 2" key="1">
    <citation type="submission" date="2018-08" db="EMBL/GenBank/DDBJ databases">
        <title>Chitinophaga sp. K20C18050901, a novel bacterium isolated from forest soil.</title>
        <authorList>
            <person name="Wang C."/>
        </authorList>
    </citation>
    <scope>NUCLEOTIDE SEQUENCE [LARGE SCALE GENOMIC DNA]</scope>
    <source>
        <strain evidence="1 2">K20C18050901</strain>
    </source>
</reference>
<protein>
    <submittedName>
        <fullName evidence="1">Uncharacterized protein</fullName>
    </submittedName>
</protein>
<dbReference type="Proteomes" id="UP000261174">
    <property type="component" value="Unassembled WGS sequence"/>
</dbReference>
<dbReference type="AlphaFoldDB" id="A0A3E1NTJ5"/>
<dbReference type="EMBL" id="QTJV01000015">
    <property type="protein sequence ID" value="RFM31237.1"/>
    <property type="molecule type" value="Genomic_DNA"/>
</dbReference>
<evidence type="ECO:0000313" key="2">
    <source>
        <dbReference type="Proteomes" id="UP000261174"/>
    </source>
</evidence>
<organism evidence="1 2">
    <name type="scientific">Chitinophaga silvisoli</name>
    <dbReference type="NCBI Taxonomy" id="2291814"/>
    <lineage>
        <taxon>Bacteria</taxon>
        <taxon>Pseudomonadati</taxon>
        <taxon>Bacteroidota</taxon>
        <taxon>Chitinophagia</taxon>
        <taxon>Chitinophagales</taxon>
        <taxon>Chitinophagaceae</taxon>
        <taxon>Chitinophaga</taxon>
    </lineage>
</organism>
<sequence>MKSRIRRQRKYVVQVMRVIQAEQDYRLIFTFQGIEANGNSIFPRLPGLQNGDECMYTFKCIISTMKAGYTVSYWLLMRS</sequence>
<accession>A0A3E1NTJ5</accession>
<gene>
    <name evidence="1" type="ORF">DXN04_29340</name>
</gene>
<name>A0A3E1NTJ5_9BACT</name>
<proteinExistence type="predicted"/>
<comment type="caution">
    <text evidence="1">The sequence shown here is derived from an EMBL/GenBank/DDBJ whole genome shotgun (WGS) entry which is preliminary data.</text>
</comment>